<dbReference type="SUPFAM" id="SSF48208">
    <property type="entry name" value="Six-hairpin glycosidases"/>
    <property type="match status" value="1"/>
</dbReference>
<evidence type="ECO:0000259" key="6">
    <source>
        <dbReference type="Pfam" id="PF03633"/>
    </source>
</evidence>
<evidence type="ECO:0000256" key="2">
    <source>
        <dbReference type="ARBA" id="ARBA00022676"/>
    </source>
</evidence>
<keyword evidence="4" id="KW-0472">Membrane</keyword>
<evidence type="ECO:0000313" key="8">
    <source>
        <dbReference type="EMBL" id="MFC6314410.1"/>
    </source>
</evidence>
<dbReference type="Gene3D" id="1.50.10.10">
    <property type="match status" value="1"/>
</dbReference>
<evidence type="ECO:0000256" key="1">
    <source>
        <dbReference type="ARBA" id="ARBA00006768"/>
    </source>
</evidence>
<sequence length="780" mass="88768">MHSTIKYYPDDPWRLSEACFDPRNLNKYESIFALGNGYLGTRAATEESYLGEQRDTFIAGSFDKFGSEASELPNLADIFQLKILLNGQLLDLTSGTVTAYLRTLNLKTGELTREFVWTIGGAAYQFRFSRFVSLANRHLLGEKVQITPLTAAAQLKMTVGIDGQVTNRGTQHFNDDIKRLYPEHTLQLLTQTNTSQINFVITSSHRFDGEDSQMIDAKTAMLRRKLVSTYHLTLAAKQTLNFENISTIYTSRDNDCVYHDRQSLQQRGLDQAKALRDQTYDQLVHASAQAWLDQVWGPLPLVITSTDFRDQLALNFARYHLQIMTPAHDPRMNIGAKGLSGEGYKGHTFWDTDLFMLPYFIFTAPAVARSLVTYRYLTLPGARQKAAADGYTGAQYPWESAWITEGETASVWGATDIVTGKATKIWSGFIEQHITADVAFGVNEYIEATQDQQFAREMGTEIILDTGRFWASRLDWQGAKQRYEIRDVIGPDEYKEHANNNAFTNYMAHWNMSLALELVKKLPQTDPVLYARLDQQMNLHKLHEDLGTKLPLLYVPEPNQDEIIPQDDAYLSKQNIDLSKYLTLGTVDELFDHFSLDQINELQVTKQADVILLLYMFEDKFAKSVKQKNWDYYEPRTTHDSSLSRCTYTNFAADLGLDDKAYWYYQQARDIDLGPNMKSSDAGVHAASLAGIWLMTIFGFGGVRYLNGKLRVAPNLPAAWQRLDFYLWWHSQKLHFVEDANQVTVLNVTATANVSICANEQNYPVPTDQPLVIKRRGINE</sequence>
<dbReference type="SUPFAM" id="SSF74650">
    <property type="entry name" value="Galactose mutarotase-like"/>
    <property type="match status" value="1"/>
</dbReference>
<keyword evidence="8" id="KW-0378">Hydrolase</keyword>
<dbReference type="PANTHER" id="PTHR11051">
    <property type="entry name" value="GLYCOSYL HYDROLASE-RELATED"/>
    <property type="match status" value="1"/>
</dbReference>
<gene>
    <name evidence="8" type="ORF">ACFQHW_02370</name>
</gene>
<dbReference type="InterPro" id="IPR017045">
    <property type="entry name" value="Malt_Pase/Glycosyl_Hdrlase"/>
</dbReference>
<dbReference type="Pfam" id="PF03632">
    <property type="entry name" value="Glyco_hydro_65m"/>
    <property type="match status" value="1"/>
</dbReference>
<reference evidence="9" key="1">
    <citation type="journal article" date="2019" name="Int. J. Syst. Evol. Microbiol.">
        <title>The Global Catalogue of Microorganisms (GCM) 10K type strain sequencing project: providing services to taxonomists for standard genome sequencing and annotation.</title>
        <authorList>
            <consortium name="The Broad Institute Genomics Platform"/>
            <consortium name="The Broad Institute Genome Sequencing Center for Infectious Disease"/>
            <person name="Wu L."/>
            <person name="Ma J."/>
        </authorList>
    </citation>
    <scope>NUCLEOTIDE SEQUENCE [LARGE SCALE GENOMIC DNA]</scope>
    <source>
        <strain evidence="9">CCM 8897</strain>
    </source>
</reference>
<evidence type="ECO:0000256" key="4">
    <source>
        <dbReference type="SAM" id="Phobius"/>
    </source>
</evidence>
<proteinExistence type="inferred from homology"/>
<dbReference type="Gene3D" id="2.60.420.10">
    <property type="entry name" value="Maltose phosphorylase, domain 3"/>
    <property type="match status" value="1"/>
</dbReference>
<feature type="domain" description="Glycoside hydrolase family 65 C-terminal" evidence="6">
    <location>
        <begin position="704"/>
        <end position="762"/>
    </location>
</feature>
<evidence type="ECO:0000259" key="7">
    <source>
        <dbReference type="Pfam" id="PF03636"/>
    </source>
</evidence>
<evidence type="ECO:0000313" key="9">
    <source>
        <dbReference type="Proteomes" id="UP001596310"/>
    </source>
</evidence>
<dbReference type="InterPro" id="IPR012341">
    <property type="entry name" value="6hp_glycosidase-like_sf"/>
</dbReference>
<dbReference type="Proteomes" id="UP001596310">
    <property type="component" value="Unassembled WGS sequence"/>
</dbReference>
<name>A0ABW1UNK9_9LACO</name>
<keyword evidence="9" id="KW-1185">Reference proteome</keyword>
<dbReference type="InterPro" id="IPR008928">
    <property type="entry name" value="6-hairpin_glycosidase_sf"/>
</dbReference>
<keyword evidence="4" id="KW-0812">Transmembrane</keyword>
<organism evidence="8 9">
    <name type="scientific">Lapidilactobacillus achengensis</name>
    <dbReference type="NCBI Taxonomy" id="2486000"/>
    <lineage>
        <taxon>Bacteria</taxon>
        <taxon>Bacillati</taxon>
        <taxon>Bacillota</taxon>
        <taxon>Bacilli</taxon>
        <taxon>Lactobacillales</taxon>
        <taxon>Lactobacillaceae</taxon>
        <taxon>Lapidilactobacillus</taxon>
    </lineage>
</organism>
<dbReference type="Pfam" id="PF03633">
    <property type="entry name" value="Glyco_hydro_65C"/>
    <property type="match status" value="1"/>
</dbReference>
<dbReference type="InterPro" id="IPR005195">
    <property type="entry name" value="Glyco_hydro_65_M"/>
</dbReference>
<keyword evidence="4" id="KW-1133">Transmembrane helix</keyword>
<comment type="similarity">
    <text evidence="1">Belongs to the glycosyl hydrolase 65 family.</text>
</comment>
<dbReference type="PIRSF" id="PIRSF036289">
    <property type="entry name" value="Glycosyl_hydrolase_malt_phosph"/>
    <property type="match status" value="1"/>
</dbReference>
<dbReference type="PANTHER" id="PTHR11051:SF8">
    <property type="entry name" value="PROTEIN-GLUCOSYLGALACTOSYLHYDROXYLYSINE GLUCOSIDASE"/>
    <property type="match status" value="1"/>
</dbReference>
<feature type="domain" description="Glycoside hydrolase family 65 N-terminal" evidence="7">
    <location>
        <begin position="18"/>
        <end position="252"/>
    </location>
</feature>
<evidence type="ECO:0000256" key="3">
    <source>
        <dbReference type="ARBA" id="ARBA00022679"/>
    </source>
</evidence>
<accession>A0ABW1UNK9</accession>
<feature type="transmembrane region" description="Helical" evidence="4">
    <location>
        <begin position="686"/>
        <end position="706"/>
    </location>
</feature>
<dbReference type="InterPro" id="IPR011013">
    <property type="entry name" value="Gal_mutarotase_sf_dom"/>
</dbReference>
<dbReference type="InterPro" id="IPR005194">
    <property type="entry name" value="Glyco_hydro_65_C"/>
</dbReference>
<dbReference type="Gene3D" id="2.70.98.40">
    <property type="entry name" value="Glycoside hydrolase, family 65, N-terminal domain"/>
    <property type="match status" value="1"/>
</dbReference>
<feature type="domain" description="Glycoside hydrolase family 65 central catalytic" evidence="5">
    <location>
        <begin position="316"/>
        <end position="693"/>
    </location>
</feature>
<dbReference type="Pfam" id="PF03636">
    <property type="entry name" value="Glyco_hydro_65N"/>
    <property type="match status" value="1"/>
</dbReference>
<dbReference type="EMBL" id="JBHSSM010000007">
    <property type="protein sequence ID" value="MFC6314410.1"/>
    <property type="molecule type" value="Genomic_DNA"/>
</dbReference>
<dbReference type="InterPro" id="IPR037018">
    <property type="entry name" value="GH65_N"/>
</dbReference>
<comment type="caution">
    <text evidence="8">The sequence shown here is derived from an EMBL/GenBank/DDBJ whole genome shotgun (WGS) entry which is preliminary data.</text>
</comment>
<dbReference type="InterPro" id="IPR005196">
    <property type="entry name" value="Glyco_hydro_65_N"/>
</dbReference>
<protein>
    <submittedName>
        <fullName evidence="8">Glycoside hydrolase family 65 protein</fullName>
    </submittedName>
</protein>
<keyword evidence="2" id="KW-0328">Glycosyltransferase</keyword>
<dbReference type="GO" id="GO:0016787">
    <property type="term" value="F:hydrolase activity"/>
    <property type="evidence" value="ECO:0007669"/>
    <property type="project" value="UniProtKB-KW"/>
</dbReference>
<evidence type="ECO:0000259" key="5">
    <source>
        <dbReference type="Pfam" id="PF03632"/>
    </source>
</evidence>
<dbReference type="RefSeq" id="WP_125599574.1">
    <property type="nucleotide sequence ID" value="NZ_JBHSSM010000007.1"/>
</dbReference>
<keyword evidence="3" id="KW-0808">Transferase</keyword>